<sequence length="298" mass="33751">MVLLPQVALAVAVWVEAVLYGIYVPLFFEAMFIMLRKRTPSAYSAKIYRCYVVWDRKTWVVVLPLILLLVSIGINIMLFVWVTHPAILPPFTTTFKWMGTVYPLAFAQNTITTGMIAFKVWKQHRDSAALGIISGSSVALFTVLRIIIESAMIYTIQLLILIITFPMMSWVQAIVQDAIVPSIGIVFVLIAVRVHYSRPNAFMEPSNMMIPTWLDQSQSDSSTNTSAQRKRQSFHVGARQSENNMGDGILFSLAASNRRRHNMDIEEDTESVKRMDDMDLAAFASRQSFKDDPRESES</sequence>
<keyword evidence="2" id="KW-0812">Transmembrane</keyword>
<feature type="compositionally biased region" description="Low complexity" evidence="1">
    <location>
        <begin position="215"/>
        <end position="226"/>
    </location>
</feature>
<feature type="transmembrane region" description="Helical" evidence="2">
    <location>
        <begin position="6"/>
        <end position="28"/>
    </location>
</feature>
<dbReference type="EMBL" id="NHTK01001358">
    <property type="protein sequence ID" value="PPQ99409.1"/>
    <property type="molecule type" value="Genomic_DNA"/>
</dbReference>
<accession>A0A409Y8V7</accession>
<dbReference type="Proteomes" id="UP000284842">
    <property type="component" value="Unassembled WGS sequence"/>
</dbReference>
<proteinExistence type="predicted"/>
<dbReference type="AlphaFoldDB" id="A0A409Y8V7"/>
<feature type="transmembrane region" description="Helical" evidence="2">
    <location>
        <begin position="59"/>
        <end position="81"/>
    </location>
</feature>
<evidence type="ECO:0000313" key="3">
    <source>
        <dbReference type="EMBL" id="PPQ99409.1"/>
    </source>
</evidence>
<feature type="transmembrane region" description="Helical" evidence="2">
    <location>
        <begin position="178"/>
        <end position="196"/>
    </location>
</feature>
<protein>
    <submittedName>
        <fullName evidence="3">Uncharacterized protein</fullName>
    </submittedName>
</protein>
<gene>
    <name evidence="3" type="ORF">CVT24_005396</name>
</gene>
<evidence type="ECO:0000256" key="2">
    <source>
        <dbReference type="SAM" id="Phobius"/>
    </source>
</evidence>
<feature type="region of interest" description="Disordered" evidence="1">
    <location>
        <begin position="214"/>
        <end position="238"/>
    </location>
</feature>
<evidence type="ECO:0000313" key="4">
    <source>
        <dbReference type="Proteomes" id="UP000284842"/>
    </source>
</evidence>
<comment type="caution">
    <text evidence="3">The sequence shown here is derived from an EMBL/GenBank/DDBJ whole genome shotgun (WGS) entry which is preliminary data.</text>
</comment>
<feature type="transmembrane region" description="Helical" evidence="2">
    <location>
        <begin position="101"/>
        <end position="121"/>
    </location>
</feature>
<keyword evidence="2" id="KW-1133">Transmembrane helix</keyword>
<dbReference type="OrthoDB" id="3346544at2759"/>
<organism evidence="3 4">
    <name type="scientific">Panaeolus cyanescens</name>
    <dbReference type="NCBI Taxonomy" id="181874"/>
    <lineage>
        <taxon>Eukaryota</taxon>
        <taxon>Fungi</taxon>
        <taxon>Dikarya</taxon>
        <taxon>Basidiomycota</taxon>
        <taxon>Agaricomycotina</taxon>
        <taxon>Agaricomycetes</taxon>
        <taxon>Agaricomycetidae</taxon>
        <taxon>Agaricales</taxon>
        <taxon>Agaricineae</taxon>
        <taxon>Galeropsidaceae</taxon>
        <taxon>Panaeolus</taxon>
    </lineage>
</organism>
<keyword evidence="4" id="KW-1185">Reference proteome</keyword>
<reference evidence="3 4" key="1">
    <citation type="journal article" date="2018" name="Evol. Lett.">
        <title>Horizontal gene cluster transfer increased hallucinogenic mushroom diversity.</title>
        <authorList>
            <person name="Reynolds H.T."/>
            <person name="Vijayakumar V."/>
            <person name="Gluck-Thaler E."/>
            <person name="Korotkin H.B."/>
            <person name="Matheny P.B."/>
            <person name="Slot J.C."/>
        </authorList>
    </citation>
    <scope>NUCLEOTIDE SEQUENCE [LARGE SCALE GENOMIC DNA]</scope>
    <source>
        <strain evidence="3 4">2629</strain>
    </source>
</reference>
<name>A0A409Y8V7_9AGAR</name>
<dbReference type="InParanoid" id="A0A409Y8V7"/>
<keyword evidence="2" id="KW-0472">Membrane</keyword>
<evidence type="ECO:0000256" key="1">
    <source>
        <dbReference type="SAM" id="MobiDB-lite"/>
    </source>
</evidence>